<evidence type="ECO:0000256" key="8">
    <source>
        <dbReference type="ARBA" id="ARBA00023125"/>
    </source>
</evidence>
<evidence type="ECO:0000256" key="7">
    <source>
        <dbReference type="ARBA" id="ARBA00022840"/>
    </source>
</evidence>
<keyword evidence="11" id="KW-0539">Nucleus</keyword>
<dbReference type="PANTHER" id="PTHR12604">
    <property type="entry name" value="KU AUTOANTIGEN DNA HELICASE"/>
    <property type="match status" value="1"/>
</dbReference>
<name>A0ABN8M4P9_9CNID</name>
<feature type="region of interest" description="Disordered" evidence="12">
    <location>
        <begin position="579"/>
        <end position="602"/>
    </location>
</feature>
<keyword evidence="10" id="KW-0234">DNA repair</keyword>
<dbReference type="Pfam" id="PF03730">
    <property type="entry name" value="Ku_C"/>
    <property type="match status" value="1"/>
</dbReference>
<dbReference type="SUPFAM" id="SSF53300">
    <property type="entry name" value="vWA-like"/>
    <property type="match status" value="1"/>
</dbReference>
<evidence type="ECO:0000313" key="14">
    <source>
        <dbReference type="EMBL" id="CAH3022925.1"/>
    </source>
</evidence>
<evidence type="ECO:0000256" key="5">
    <source>
        <dbReference type="ARBA" id="ARBA00022801"/>
    </source>
</evidence>
<dbReference type="Gene3D" id="1.10.1600.10">
    <property type="match status" value="1"/>
</dbReference>
<keyword evidence="9" id="KW-0233">DNA recombination</keyword>
<dbReference type="SUPFAM" id="SSF100939">
    <property type="entry name" value="SPOC domain-like"/>
    <property type="match status" value="1"/>
</dbReference>
<feature type="compositionally biased region" description="Basic and acidic residues" evidence="12">
    <location>
        <begin position="730"/>
        <end position="746"/>
    </location>
</feature>
<accession>A0ABN8M4P9</accession>
<comment type="caution">
    <text evidence="14">The sequence shown here is derived from an EMBL/GenBank/DDBJ whole genome shotgun (WGS) entry which is preliminary data.</text>
</comment>
<evidence type="ECO:0000256" key="11">
    <source>
        <dbReference type="ARBA" id="ARBA00023242"/>
    </source>
</evidence>
<keyword evidence="8" id="KW-0238">DNA-binding</keyword>
<dbReference type="Pfam" id="PF03731">
    <property type="entry name" value="Ku_N"/>
    <property type="match status" value="1"/>
</dbReference>
<evidence type="ECO:0000256" key="4">
    <source>
        <dbReference type="ARBA" id="ARBA00022763"/>
    </source>
</evidence>
<dbReference type="SUPFAM" id="SSF101420">
    <property type="entry name" value="C-terminal domain of Ku80"/>
    <property type="match status" value="1"/>
</dbReference>
<dbReference type="Gene3D" id="3.40.50.410">
    <property type="entry name" value="von Willebrand factor, type A domain"/>
    <property type="match status" value="1"/>
</dbReference>
<evidence type="ECO:0000259" key="13">
    <source>
        <dbReference type="SMART" id="SM00559"/>
    </source>
</evidence>
<evidence type="ECO:0000256" key="3">
    <source>
        <dbReference type="ARBA" id="ARBA00022741"/>
    </source>
</evidence>
<evidence type="ECO:0000256" key="2">
    <source>
        <dbReference type="ARBA" id="ARBA00007726"/>
    </source>
</evidence>
<dbReference type="Proteomes" id="UP001159427">
    <property type="component" value="Unassembled WGS sequence"/>
</dbReference>
<comment type="similarity">
    <text evidence="2">Belongs to the ku80 family.</text>
</comment>
<dbReference type="PANTHER" id="PTHR12604:SF4">
    <property type="entry name" value="X-RAY REPAIR CROSS-COMPLEMENTING PROTEIN 5"/>
    <property type="match status" value="1"/>
</dbReference>
<comment type="subcellular location">
    <subcellularLocation>
        <location evidence="1">Nucleus</location>
    </subcellularLocation>
</comment>
<feature type="region of interest" description="Disordered" evidence="12">
    <location>
        <begin position="723"/>
        <end position="753"/>
    </location>
</feature>
<dbReference type="InterPro" id="IPR005160">
    <property type="entry name" value="Ku_C"/>
</dbReference>
<proteinExistence type="inferred from homology"/>
<feature type="region of interest" description="Disordered" evidence="12">
    <location>
        <begin position="147"/>
        <end position="177"/>
    </location>
</feature>
<gene>
    <name evidence="14" type="ORF">PEVE_00017491</name>
</gene>
<keyword evidence="15" id="KW-1185">Reference proteome</keyword>
<dbReference type="Pfam" id="PF08785">
    <property type="entry name" value="Ku_PK_bind"/>
    <property type="match status" value="1"/>
</dbReference>
<feature type="domain" description="Ku" evidence="13">
    <location>
        <begin position="327"/>
        <end position="465"/>
    </location>
</feature>
<keyword evidence="6" id="KW-0347">Helicase</keyword>
<dbReference type="Gene3D" id="2.40.290.10">
    <property type="match status" value="1"/>
</dbReference>
<evidence type="ECO:0000256" key="9">
    <source>
        <dbReference type="ARBA" id="ARBA00023172"/>
    </source>
</evidence>
<dbReference type="InterPro" id="IPR014893">
    <property type="entry name" value="Ku_PK_bind"/>
</dbReference>
<keyword evidence="7" id="KW-0067">ATP-binding</keyword>
<dbReference type="InterPro" id="IPR005161">
    <property type="entry name" value="Ku_N"/>
</dbReference>
<evidence type="ECO:0000256" key="1">
    <source>
        <dbReference type="ARBA" id="ARBA00004123"/>
    </source>
</evidence>
<evidence type="ECO:0000256" key="10">
    <source>
        <dbReference type="ARBA" id="ARBA00023204"/>
    </source>
</evidence>
<dbReference type="InterPro" id="IPR036494">
    <property type="entry name" value="Ku_C_sf"/>
</dbReference>
<dbReference type="SMART" id="SM00559">
    <property type="entry name" value="Ku78"/>
    <property type="match status" value="1"/>
</dbReference>
<evidence type="ECO:0000313" key="15">
    <source>
        <dbReference type="Proteomes" id="UP001159427"/>
    </source>
</evidence>
<dbReference type="InterPro" id="IPR016194">
    <property type="entry name" value="SPOC-like_C_dom_sf"/>
</dbReference>
<protein>
    <recommendedName>
        <fullName evidence="13">Ku domain-containing protein</fullName>
    </recommendedName>
</protein>
<dbReference type="CDD" id="cd00873">
    <property type="entry name" value="KU80"/>
    <property type="match status" value="1"/>
</dbReference>
<keyword evidence="5" id="KW-0378">Hydrolase</keyword>
<dbReference type="Pfam" id="PF02735">
    <property type="entry name" value="Ku"/>
    <property type="match status" value="1"/>
</dbReference>
<dbReference type="PIRSF" id="PIRSF016570">
    <property type="entry name" value="Ku80"/>
    <property type="match status" value="1"/>
</dbReference>
<dbReference type="InterPro" id="IPR024193">
    <property type="entry name" value="Ku80"/>
</dbReference>
<keyword evidence="4" id="KW-0227">DNA damage</keyword>
<dbReference type="Gene3D" id="1.25.40.240">
    <property type="entry name" value="Ku, C-terminal domain"/>
    <property type="match status" value="1"/>
</dbReference>
<sequence>MCQAAPGHATSLETSVKAINMILQRKMFANTKDEFALVLFGTEGTSNSLNDKMKAGYENITVARHLGLPDLEMLQFIHSQITPVIDAIVVGMDLLREEANVKYDKKIYLFSDLGSPFGNDQLETITNGLKSLEIHLTLIGPDLYDDSTSDTAGGSEGDDSGPTTSGGLLRKEKTPQQVAGENCMRQLLETLDGETYSLSHVLPMLSFFQTRSVKQTTVFRGPLEIGSQLKINVYGYIRVCCSLLRLLKILYAVLYEFNTFLMPMTKIYRAMSQCNENGYLTVLFFTKVKEEKLATWKKLSAVSQMSANPETMEVQMQRSYHLNDEDDTEVDKENVAQGYRYGKTLVPLTRIDKDSMKLPTERCLSVLCFTSNENVQRYQYSGENVVAFVPQPGDQHAAVALSAFINGMYELNTVAIVRYCRAKNAPPKLGFLAPHIKQDYECLLFTALPFAEDLRQFSFAPLDANKKWKPTGEQEDAIDNLITVMDLTNAQFGEDGQTTEALKCKNTFNPVRQRVFQCIQHRALNPDDTSLPDLEPVIASYLEPSGEFKARCVPQCTKVKDMFHLEKVEKKKETTAENVFRSIRDVEQNGEPSTSTTDDHDETDFSMASLAKGEVTQVGTVDPVGDFRAIISRRDEDKFDEAAKQMRERIVQLVLDSFGDQLYGKALDCVKALRVEAIKAGESAMLNMFLQEFKEKIINQRGHEFWLLLVKEKVTLITQTEAADSNATDDQAKEFLEDGGGQKEEAPVDDMLEDADDLLEMME</sequence>
<keyword evidence="3" id="KW-0547">Nucleotide-binding</keyword>
<organism evidence="14 15">
    <name type="scientific">Porites evermanni</name>
    <dbReference type="NCBI Taxonomy" id="104178"/>
    <lineage>
        <taxon>Eukaryota</taxon>
        <taxon>Metazoa</taxon>
        <taxon>Cnidaria</taxon>
        <taxon>Anthozoa</taxon>
        <taxon>Hexacorallia</taxon>
        <taxon>Scleractinia</taxon>
        <taxon>Fungiina</taxon>
        <taxon>Poritidae</taxon>
        <taxon>Porites</taxon>
    </lineage>
</organism>
<reference evidence="14 15" key="1">
    <citation type="submission" date="2022-05" db="EMBL/GenBank/DDBJ databases">
        <authorList>
            <consortium name="Genoscope - CEA"/>
            <person name="William W."/>
        </authorList>
    </citation>
    <scope>NUCLEOTIDE SEQUENCE [LARGE SCALE GENOMIC DNA]</scope>
</reference>
<dbReference type="InterPro" id="IPR036465">
    <property type="entry name" value="vWFA_dom_sf"/>
</dbReference>
<evidence type="ECO:0000256" key="12">
    <source>
        <dbReference type="SAM" id="MobiDB-lite"/>
    </source>
</evidence>
<evidence type="ECO:0000256" key="6">
    <source>
        <dbReference type="ARBA" id="ARBA00022806"/>
    </source>
</evidence>
<dbReference type="EMBL" id="CALNXI010000240">
    <property type="protein sequence ID" value="CAH3022925.1"/>
    <property type="molecule type" value="Genomic_DNA"/>
</dbReference>
<dbReference type="InterPro" id="IPR006164">
    <property type="entry name" value="DNA_bd_Ku70/Ku80"/>
</dbReference>